<dbReference type="InterPro" id="IPR036465">
    <property type="entry name" value="vWFA_dom_sf"/>
</dbReference>
<comment type="caution">
    <text evidence="1">The sequence shown here is derived from an EMBL/GenBank/DDBJ whole genome shotgun (WGS) entry which is preliminary data.</text>
</comment>
<protein>
    <submittedName>
        <fullName evidence="1">DUF1194 domain-containing protein</fullName>
    </submittedName>
</protein>
<dbReference type="Gene3D" id="3.40.50.410">
    <property type="entry name" value="von Willebrand factor, type A domain"/>
    <property type="match status" value="1"/>
</dbReference>
<sequence>MLATLAVLLGLSSLQALPVAKSGDEVDVELVLAVDTSRSMDYEEMRIQRQGYVAALQHPDFINAVRSGLLGRIALSYYEWAGEVDPSSVLDWQIVENEQDAKAFAARLETRPIVTQRRTSISAAILFGTDSILQNGFQGLRKVIDVSGDGPNNLGSPVEPARDMAVASGIVINGLALTIRPSGTTGGLDKYYRDCVSGGPGSFVLAVRKIEDFEVAVRRKLIMEISGLTPPPTVQKVASEPKSDCLIGESQWREFFDR</sequence>
<dbReference type="InterPro" id="IPR010607">
    <property type="entry name" value="DUF1194"/>
</dbReference>
<dbReference type="RefSeq" id="WP_377399184.1">
    <property type="nucleotide sequence ID" value="NZ_JBHUEQ010000015.1"/>
</dbReference>
<dbReference type="SUPFAM" id="SSF53300">
    <property type="entry name" value="vWA-like"/>
    <property type="match status" value="1"/>
</dbReference>
<proteinExistence type="predicted"/>
<name>A0ABW4M4L4_9HYPH</name>
<evidence type="ECO:0000313" key="2">
    <source>
        <dbReference type="Proteomes" id="UP001597322"/>
    </source>
</evidence>
<gene>
    <name evidence="1" type="ORF">ACFSE1_08370</name>
</gene>
<reference evidence="2" key="1">
    <citation type="journal article" date="2019" name="Int. J. Syst. Evol. Microbiol.">
        <title>The Global Catalogue of Microorganisms (GCM) 10K type strain sequencing project: providing services to taxonomists for standard genome sequencing and annotation.</title>
        <authorList>
            <consortium name="The Broad Institute Genomics Platform"/>
            <consortium name="The Broad Institute Genome Sequencing Center for Infectious Disease"/>
            <person name="Wu L."/>
            <person name="Ma J."/>
        </authorList>
    </citation>
    <scope>NUCLEOTIDE SEQUENCE [LARGE SCALE GENOMIC DNA]</scope>
    <source>
        <strain evidence="2">CG52</strain>
    </source>
</reference>
<dbReference type="Proteomes" id="UP001597322">
    <property type="component" value="Unassembled WGS sequence"/>
</dbReference>
<keyword evidence="2" id="KW-1185">Reference proteome</keyword>
<organism evidence="1 2">
    <name type="scientific">Rhizobium helianthi</name>
    <dbReference type="NCBI Taxonomy" id="1132695"/>
    <lineage>
        <taxon>Bacteria</taxon>
        <taxon>Pseudomonadati</taxon>
        <taxon>Pseudomonadota</taxon>
        <taxon>Alphaproteobacteria</taxon>
        <taxon>Hyphomicrobiales</taxon>
        <taxon>Rhizobiaceae</taxon>
        <taxon>Rhizobium/Agrobacterium group</taxon>
        <taxon>Rhizobium</taxon>
    </lineage>
</organism>
<dbReference type="EMBL" id="JBHUEQ010000015">
    <property type="protein sequence ID" value="MFD1745470.1"/>
    <property type="molecule type" value="Genomic_DNA"/>
</dbReference>
<accession>A0ABW4M4L4</accession>
<evidence type="ECO:0000313" key="1">
    <source>
        <dbReference type="EMBL" id="MFD1745470.1"/>
    </source>
</evidence>
<dbReference type="Pfam" id="PF06707">
    <property type="entry name" value="DUF1194"/>
    <property type="match status" value="1"/>
</dbReference>